<dbReference type="RefSeq" id="WP_205258172.1">
    <property type="nucleotide sequence ID" value="NZ_BAAAPV010000002.1"/>
</dbReference>
<dbReference type="InterPro" id="IPR013221">
    <property type="entry name" value="Mur_ligase_cen"/>
</dbReference>
<dbReference type="InterPro" id="IPR036565">
    <property type="entry name" value="Mur-like_cat_sf"/>
</dbReference>
<feature type="domain" description="Mur ligase C-terminal" evidence="4">
    <location>
        <begin position="408"/>
        <end position="519"/>
    </location>
</feature>
<dbReference type="PANTHER" id="PTHR23135">
    <property type="entry name" value="MUR LIGASE FAMILY MEMBER"/>
    <property type="match status" value="1"/>
</dbReference>
<dbReference type="InterPro" id="IPR018109">
    <property type="entry name" value="Folylpolyglutamate_synth_CS"/>
</dbReference>
<evidence type="ECO:0000313" key="7">
    <source>
        <dbReference type="Proteomes" id="UP000663801"/>
    </source>
</evidence>
<organism evidence="6 7">
    <name type="scientific">Nakamurella flavida</name>
    <dbReference type="NCBI Taxonomy" id="363630"/>
    <lineage>
        <taxon>Bacteria</taxon>
        <taxon>Bacillati</taxon>
        <taxon>Actinomycetota</taxon>
        <taxon>Actinomycetes</taxon>
        <taxon>Nakamurellales</taxon>
        <taxon>Nakamurellaceae</taxon>
        <taxon>Nakamurella</taxon>
    </lineage>
</organism>
<evidence type="ECO:0000256" key="1">
    <source>
        <dbReference type="ARBA" id="ARBA00022598"/>
    </source>
</evidence>
<feature type="domain" description="Mur ligase central" evidence="5">
    <location>
        <begin position="170"/>
        <end position="382"/>
    </location>
</feature>
<proteinExistence type="predicted"/>
<dbReference type="GO" id="GO:0005524">
    <property type="term" value="F:ATP binding"/>
    <property type="evidence" value="ECO:0007669"/>
    <property type="project" value="UniProtKB-KW"/>
</dbReference>
<dbReference type="Pfam" id="PF02875">
    <property type="entry name" value="Mur_ligase_C"/>
    <property type="match status" value="1"/>
</dbReference>
<keyword evidence="2" id="KW-0547">Nucleotide-binding</keyword>
<keyword evidence="3" id="KW-0067">ATP-binding</keyword>
<dbReference type="InterPro" id="IPR036615">
    <property type="entry name" value="Mur_ligase_C_dom_sf"/>
</dbReference>
<evidence type="ECO:0000313" key="6">
    <source>
        <dbReference type="EMBL" id="MBM9478057.1"/>
    </source>
</evidence>
<evidence type="ECO:0000256" key="3">
    <source>
        <dbReference type="ARBA" id="ARBA00022840"/>
    </source>
</evidence>
<comment type="caution">
    <text evidence="6">The sequence shown here is derived from an EMBL/GenBank/DDBJ whole genome shotgun (WGS) entry which is preliminary data.</text>
</comment>
<accession>A0A938YL79</accession>
<dbReference type="Proteomes" id="UP000663801">
    <property type="component" value="Unassembled WGS sequence"/>
</dbReference>
<dbReference type="PROSITE" id="PS01011">
    <property type="entry name" value="FOLYLPOLYGLU_SYNT_1"/>
    <property type="match status" value="1"/>
</dbReference>
<name>A0A938YL79_9ACTN</name>
<evidence type="ECO:0008006" key="8">
    <source>
        <dbReference type="Google" id="ProtNLM"/>
    </source>
</evidence>
<dbReference type="Pfam" id="PF08245">
    <property type="entry name" value="Mur_ligase_M"/>
    <property type="match status" value="1"/>
</dbReference>
<gene>
    <name evidence="6" type="ORF">JL107_16530</name>
</gene>
<keyword evidence="1" id="KW-0436">Ligase</keyword>
<dbReference type="GO" id="GO:0004326">
    <property type="term" value="F:tetrahydrofolylpolyglutamate synthase activity"/>
    <property type="evidence" value="ECO:0007669"/>
    <property type="project" value="InterPro"/>
</dbReference>
<dbReference type="SUPFAM" id="SSF53623">
    <property type="entry name" value="MurD-like peptide ligases, catalytic domain"/>
    <property type="match status" value="1"/>
</dbReference>
<evidence type="ECO:0000259" key="5">
    <source>
        <dbReference type="Pfam" id="PF08245"/>
    </source>
</evidence>
<dbReference type="PANTHER" id="PTHR23135:SF18">
    <property type="entry name" value="CYANOPHYCIN SYNTHETASE"/>
    <property type="match status" value="1"/>
</dbReference>
<sequence>MSQEPALSPVVRPAQIRVLTGPNLYFSRPAVAVTLDAGPALVADAADFVGWQRALRVRRPAVGLPFSETRALATAELAAALVRRAAARITTRLAAVARPGDDDTVIVAFPFRHRGTAEVFAEAVAEAFAAVTARGTTVGAALAGIRPALAGHDPGETVTPLRPGIPVVAVTGTNGKTTTTRLIAHLIRAGGRVPGWSSTDGIVIDGVEVETGDWSGPGGAARVLADPTVQVAVTETARGGILLRGIGTAANDVSVVTNISADHLGLLGVHTVEQLAEVKSVIVRITKPGGWTVLNADDPLVLGMRAVSRARPWYYSTDPDNPHLDEALAAGGRATTVIDGVVVVLGHGLDPTPIIAVADVPLTLAGSSRVNVANVLAASAAALGLGVGKDAVRRGLATFAADAAHNAGRLNVYELDGTAIVLDLAHNEASLASLLEVADALRLPGGELGVVVGTAGDRPDEALHAMGAMAAVAADHLLIAAQRKYLRGREPGEMERLWRAGAAEAGVMDVPEADGETAALVRLLDAGLPAGSVIAVCTLESRAEMAAEIARRGGSEAGPTEVAARVGGS</sequence>
<dbReference type="InterPro" id="IPR004101">
    <property type="entry name" value="Mur_ligase_C"/>
</dbReference>
<keyword evidence="7" id="KW-1185">Reference proteome</keyword>
<dbReference type="Gene3D" id="3.40.1190.10">
    <property type="entry name" value="Mur-like, catalytic domain"/>
    <property type="match status" value="1"/>
</dbReference>
<dbReference type="Gene3D" id="3.90.190.20">
    <property type="entry name" value="Mur ligase, C-terminal domain"/>
    <property type="match status" value="1"/>
</dbReference>
<protein>
    <recommendedName>
        <fullName evidence="8">Mur ligase</fullName>
    </recommendedName>
</protein>
<reference evidence="6" key="1">
    <citation type="submission" date="2021-01" db="EMBL/GenBank/DDBJ databases">
        <title>KCTC 19127 draft genome.</title>
        <authorList>
            <person name="An D."/>
        </authorList>
    </citation>
    <scope>NUCLEOTIDE SEQUENCE</scope>
    <source>
        <strain evidence="6">KCTC 19127</strain>
    </source>
</reference>
<dbReference type="AlphaFoldDB" id="A0A938YL79"/>
<evidence type="ECO:0000256" key="2">
    <source>
        <dbReference type="ARBA" id="ARBA00022741"/>
    </source>
</evidence>
<dbReference type="EMBL" id="JAERWL010000014">
    <property type="protein sequence ID" value="MBM9478057.1"/>
    <property type="molecule type" value="Genomic_DNA"/>
</dbReference>
<dbReference type="SUPFAM" id="SSF53244">
    <property type="entry name" value="MurD-like peptide ligases, peptide-binding domain"/>
    <property type="match status" value="1"/>
</dbReference>
<evidence type="ECO:0000259" key="4">
    <source>
        <dbReference type="Pfam" id="PF02875"/>
    </source>
</evidence>